<proteinExistence type="predicted"/>
<dbReference type="Proteomes" id="UP000798662">
    <property type="component" value="Chromosome 2"/>
</dbReference>
<comment type="caution">
    <text evidence="1">The sequence shown here is derived from an EMBL/GenBank/DDBJ whole genome shotgun (WGS) entry which is preliminary data.</text>
</comment>
<keyword evidence="2" id="KW-1185">Reference proteome</keyword>
<dbReference type="EMBL" id="CM020619">
    <property type="protein sequence ID" value="KAK1862972.1"/>
    <property type="molecule type" value="Genomic_DNA"/>
</dbReference>
<name>A0ACC3BYJ6_PYRYE</name>
<evidence type="ECO:0000313" key="2">
    <source>
        <dbReference type="Proteomes" id="UP000798662"/>
    </source>
</evidence>
<organism evidence="1 2">
    <name type="scientific">Pyropia yezoensis</name>
    <name type="common">Susabi-nori</name>
    <name type="synonym">Porphyra yezoensis</name>
    <dbReference type="NCBI Taxonomy" id="2788"/>
    <lineage>
        <taxon>Eukaryota</taxon>
        <taxon>Rhodophyta</taxon>
        <taxon>Bangiophyceae</taxon>
        <taxon>Bangiales</taxon>
        <taxon>Bangiaceae</taxon>
        <taxon>Pyropia</taxon>
    </lineage>
</organism>
<accession>A0ACC3BYJ6</accession>
<sequence length="365" mass="40080">MGGGADGGLRRRPSVERLLSLSTELAESREASRTKSVHPHGARRAAILAAHPDIPTLFRTYPLSAAYTVALVAAQLGLAVALPAALPTWAWLAVSYVVGANIDHALWVLIHDATHNLVFTSALGNRVVLLVANLPHVFPSAMMFRYYHILHHVELNKAERDPDVPTEWEARLVGNSPARKTIWLALFFIVQAVRTACYTYRVPRRAELGWIAANWITSGAVAAAVVAVGGWKALAYLLLASASSVGLHPLGARWIQEHYPTQPFQATYSYYGVANRVAFNIGYHVEHHDFPSVPWVDLPRLKVLAAEHYDGLFSYGSYSELLWDFIFERRWSLTARLEAERSVAQGGGVQEPFPAPVAAPAVGGR</sequence>
<gene>
    <name evidence="1" type="ORF">I4F81_005538</name>
</gene>
<protein>
    <submittedName>
        <fullName evidence="1">Uncharacterized protein</fullName>
    </submittedName>
</protein>
<reference evidence="1" key="1">
    <citation type="submission" date="2019-11" db="EMBL/GenBank/DDBJ databases">
        <title>Nori genome reveals adaptations in red seaweeds to the harsh intertidal environment.</title>
        <authorList>
            <person name="Wang D."/>
            <person name="Mao Y."/>
        </authorList>
    </citation>
    <scope>NUCLEOTIDE SEQUENCE</scope>
    <source>
        <tissue evidence="1">Gametophyte</tissue>
    </source>
</reference>
<evidence type="ECO:0000313" key="1">
    <source>
        <dbReference type="EMBL" id="KAK1862972.1"/>
    </source>
</evidence>